<keyword evidence="3" id="KW-0677">Repeat</keyword>
<accession>A0A914DT52</accession>
<dbReference type="AlphaFoldDB" id="A0A914DT52"/>
<dbReference type="PANTHER" id="PTHR24364">
    <property type="entry name" value="LP06937P"/>
    <property type="match status" value="1"/>
</dbReference>
<dbReference type="Proteomes" id="UP000887540">
    <property type="component" value="Unplaced"/>
</dbReference>
<name>A0A914DT52_9BILA</name>
<protein>
    <submittedName>
        <fullName evidence="5">Uncharacterized protein</fullName>
    </submittedName>
</protein>
<dbReference type="Gene3D" id="3.80.10.10">
    <property type="entry name" value="Ribonuclease Inhibitor"/>
    <property type="match status" value="1"/>
</dbReference>
<organism evidence="4 5">
    <name type="scientific">Acrobeloides nanus</name>
    <dbReference type="NCBI Taxonomy" id="290746"/>
    <lineage>
        <taxon>Eukaryota</taxon>
        <taxon>Metazoa</taxon>
        <taxon>Ecdysozoa</taxon>
        <taxon>Nematoda</taxon>
        <taxon>Chromadorea</taxon>
        <taxon>Rhabditida</taxon>
        <taxon>Tylenchina</taxon>
        <taxon>Cephalobomorpha</taxon>
        <taxon>Cephaloboidea</taxon>
        <taxon>Cephalobidae</taxon>
        <taxon>Acrobeloides</taxon>
    </lineage>
</organism>
<keyword evidence="4" id="KW-1185">Reference proteome</keyword>
<dbReference type="InterPro" id="IPR052286">
    <property type="entry name" value="Wnt_signaling_inhibitor"/>
</dbReference>
<dbReference type="PROSITE" id="PS51450">
    <property type="entry name" value="LRR"/>
    <property type="match status" value="1"/>
</dbReference>
<dbReference type="GO" id="GO:0016020">
    <property type="term" value="C:membrane"/>
    <property type="evidence" value="ECO:0007669"/>
    <property type="project" value="TreeGrafter"/>
</dbReference>
<sequence length="176" mass="19928">MVRMFYNGKLHNLQYIDLSFNYLTSVPYNLPCPFPALTKIDFRQNLLQSLAMNTSCLQGIESIDLSRNHFNDLDKNFRDNFANSVPANSLLMRNSFHCDCNSADYIQWIRSTNAIREKNILTCSRASPINFVGSRLVEVPLHKLDCKTSLTSSSTGLDSGANLFYLLVLFVTSSLI</sequence>
<reference evidence="5" key="1">
    <citation type="submission" date="2022-11" db="UniProtKB">
        <authorList>
            <consortium name="WormBaseParasite"/>
        </authorList>
    </citation>
    <scope>IDENTIFICATION</scope>
</reference>
<keyword evidence="1" id="KW-0433">Leucine-rich repeat</keyword>
<dbReference type="SUPFAM" id="SSF52058">
    <property type="entry name" value="L domain-like"/>
    <property type="match status" value="1"/>
</dbReference>
<evidence type="ECO:0000313" key="4">
    <source>
        <dbReference type="Proteomes" id="UP000887540"/>
    </source>
</evidence>
<evidence type="ECO:0000313" key="5">
    <source>
        <dbReference type="WBParaSite" id="ACRNAN_scaffold3572.g28364.t1"/>
    </source>
</evidence>
<dbReference type="PANTHER" id="PTHR24364:SF18">
    <property type="entry name" value="LP06937P"/>
    <property type="match status" value="1"/>
</dbReference>
<proteinExistence type="predicted"/>
<evidence type="ECO:0000256" key="2">
    <source>
        <dbReference type="ARBA" id="ARBA00022729"/>
    </source>
</evidence>
<evidence type="ECO:0000256" key="1">
    <source>
        <dbReference type="ARBA" id="ARBA00022614"/>
    </source>
</evidence>
<dbReference type="InterPro" id="IPR032675">
    <property type="entry name" value="LRR_dom_sf"/>
</dbReference>
<evidence type="ECO:0000256" key="3">
    <source>
        <dbReference type="ARBA" id="ARBA00022737"/>
    </source>
</evidence>
<dbReference type="WBParaSite" id="ACRNAN_scaffold3572.g28364.t1">
    <property type="protein sequence ID" value="ACRNAN_scaffold3572.g28364.t1"/>
    <property type="gene ID" value="ACRNAN_scaffold3572.g28364"/>
</dbReference>
<keyword evidence="2" id="KW-0732">Signal</keyword>
<dbReference type="InterPro" id="IPR001611">
    <property type="entry name" value="Leu-rich_rpt"/>
</dbReference>